<proteinExistence type="predicted"/>
<dbReference type="EMBL" id="CARXXK010000001">
    <property type="protein sequence ID" value="CAI6346613.1"/>
    <property type="molecule type" value="Genomic_DNA"/>
</dbReference>
<name>A0AAV0VQE9_9HEMI</name>
<evidence type="ECO:0000313" key="3">
    <source>
        <dbReference type="Proteomes" id="UP001160148"/>
    </source>
</evidence>
<dbReference type="GO" id="GO:0016462">
    <property type="term" value="F:pyrophosphatase activity"/>
    <property type="evidence" value="ECO:0007669"/>
    <property type="project" value="UniProtKB-ARBA"/>
</dbReference>
<dbReference type="Proteomes" id="UP001160148">
    <property type="component" value="Unassembled WGS sequence"/>
</dbReference>
<keyword evidence="3" id="KW-1185">Reference proteome</keyword>
<gene>
    <name evidence="2" type="ORF">MEUPH1_LOCUS3505</name>
</gene>
<dbReference type="PANTHER" id="PTHR21028:SF2">
    <property type="entry name" value="CYTH DOMAIN-CONTAINING PROTEIN"/>
    <property type="match status" value="1"/>
</dbReference>
<dbReference type="AlphaFoldDB" id="A0AAV0VQE9"/>
<dbReference type="InterPro" id="IPR033469">
    <property type="entry name" value="CYTH-like_dom_sf"/>
</dbReference>
<sequence length="179" mass="20114">MPRNVEIKARVEDLEAVKQRILALRSNAAYDVCPDPTVMRQKDSFFNLPAGRCGKLKLRQMGLFNELIYYDREESTGPKLSSYNKCQVSEDVEKVLTNALGAWGVVNKERSLVMVGQTRVHFDRVDGLGDFVELEVVLSDSQTVEDGQSIAEDLMSHMGIELKDLISVAYVNMLVQNKS</sequence>
<reference evidence="2 3" key="1">
    <citation type="submission" date="2023-01" db="EMBL/GenBank/DDBJ databases">
        <authorList>
            <person name="Whitehead M."/>
        </authorList>
    </citation>
    <scope>NUCLEOTIDE SEQUENCE [LARGE SCALE GENOMIC DNA]</scope>
</reference>
<dbReference type="PROSITE" id="PS51707">
    <property type="entry name" value="CYTH"/>
    <property type="match status" value="1"/>
</dbReference>
<evidence type="ECO:0000259" key="1">
    <source>
        <dbReference type="PROSITE" id="PS51707"/>
    </source>
</evidence>
<evidence type="ECO:0000313" key="2">
    <source>
        <dbReference type="EMBL" id="CAI6346613.1"/>
    </source>
</evidence>
<dbReference type="Pfam" id="PF01928">
    <property type="entry name" value="CYTH"/>
    <property type="match status" value="1"/>
</dbReference>
<dbReference type="SUPFAM" id="SSF55154">
    <property type="entry name" value="CYTH-like phosphatases"/>
    <property type="match status" value="1"/>
</dbReference>
<protein>
    <recommendedName>
        <fullName evidence="1">CYTH domain-containing protein</fullName>
    </recommendedName>
</protein>
<organism evidence="2 3">
    <name type="scientific">Macrosiphum euphorbiae</name>
    <name type="common">potato aphid</name>
    <dbReference type="NCBI Taxonomy" id="13131"/>
    <lineage>
        <taxon>Eukaryota</taxon>
        <taxon>Metazoa</taxon>
        <taxon>Ecdysozoa</taxon>
        <taxon>Arthropoda</taxon>
        <taxon>Hexapoda</taxon>
        <taxon>Insecta</taxon>
        <taxon>Pterygota</taxon>
        <taxon>Neoptera</taxon>
        <taxon>Paraneoptera</taxon>
        <taxon>Hemiptera</taxon>
        <taxon>Sternorrhyncha</taxon>
        <taxon>Aphidomorpha</taxon>
        <taxon>Aphidoidea</taxon>
        <taxon>Aphididae</taxon>
        <taxon>Macrosiphini</taxon>
        <taxon>Macrosiphum</taxon>
    </lineage>
</organism>
<dbReference type="SMART" id="SM01118">
    <property type="entry name" value="CYTH"/>
    <property type="match status" value="1"/>
</dbReference>
<dbReference type="CDD" id="cd07890">
    <property type="entry name" value="CYTH-like_AC_IV-like"/>
    <property type="match status" value="1"/>
</dbReference>
<accession>A0AAV0VQE9</accession>
<dbReference type="InterPro" id="IPR008173">
    <property type="entry name" value="Adenylyl_cyclase_CyaB"/>
</dbReference>
<feature type="domain" description="CYTH" evidence="1">
    <location>
        <begin position="2"/>
        <end position="176"/>
    </location>
</feature>
<comment type="caution">
    <text evidence="2">The sequence shown here is derived from an EMBL/GenBank/DDBJ whole genome shotgun (WGS) entry which is preliminary data.</text>
</comment>
<dbReference type="PANTHER" id="PTHR21028">
    <property type="entry name" value="SI:CH211-156B7.4"/>
    <property type="match status" value="1"/>
</dbReference>
<dbReference type="Gene3D" id="2.40.320.10">
    <property type="entry name" value="Hypothetical Protein Pfu-838710-001"/>
    <property type="match status" value="1"/>
</dbReference>
<dbReference type="InterPro" id="IPR023577">
    <property type="entry name" value="CYTH_domain"/>
</dbReference>